<comment type="caution">
    <text evidence="2">The sequence shown here is derived from an EMBL/GenBank/DDBJ whole genome shotgun (WGS) entry which is preliminary data.</text>
</comment>
<feature type="compositionally biased region" description="Polar residues" evidence="1">
    <location>
        <begin position="310"/>
        <end position="321"/>
    </location>
</feature>
<feature type="region of interest" description="Disordered" evidence="1">
    <location>
        <begin position="428"/>
        <end position="450"/>
    </location>
</feature>
<protein>
    <submittedName>
        <fullName evidence="2">Uncharacterized protein</fullName>
    </submittedName>
</protein>
<reference evidence="2" key="1">
    <citation type="submission" date="2022-04" db="EMBL/GenBank/DDBJ databases">
        <title>A functionally conserved STORR gene fusion in Papaver species that diverged 16.8 million years ago.</title>
        <authorList>
            <person name="Catania T."/>
        </authorList>
    </citation>
    <scope>NUCLEOTIDE SEQUENCE</scope>
    <source>
        <strain evidence="2">S-188037</strain>
    </source>
</reference>
<accession>A0AAD4TCS7</accession>
<feature type="compositionally biased region" description="Basic and acidic residues" evidence="1">
    <location>
        <begin position="364"/>
        <end position="382"/>
    </location>
</feature>
<evidence type="ECO:0000256" key="1">
    <source>
        <dbReference type="SAM" id="MobiDB-lite"/>
    </source>
</evidence>
<dbReference type="EMBL" id="JAJJMB010002922">
    <property type="protein sequence ID" value="KAI3950060.1"/>
    <property type="molecule type" value="Genomic_DNA"/>
</dbReference>
<sequence>MFNIPKSVNFSKIKSPTDPVRNDEMVVNLYQLSCGLPMPVDSFTSHQMHSSLCFALKRVLSISIAYYRLILLEDIQKFITLSGRRIPGLPWKVFSCECKHQNVKFRLDGFPSFDDSSDARIEKFFDLPRILFYVSLSDDFVDWCYDRDLNANEISAPTHAVPFNQRPGVTTIESDSESYDCYSPKAPEMNSMETDYCQGSSSPFSLIRIPSNGRKRFKRLRKGDQPPPFAFNGRRPKIPLVNKALHTVVVPDAMSGKVCQAVRRSRRLFNKDYTFREASLCGSKGGFAHVFDGNRESTNSGSSDEVLGMNTESSDDNSSGWPSPFIDLGDAEVPSGREAVRGNDISNTLFADDDSSSKDNATTAHDDVLSPGRREPTHDNGEKVIQPSLPPEPLSAFEVFSDVGMMGSGSTNPCPENENVRVYRPTLIPQSDPGIRRPAVAPPSPVQPINEPDYSILLKTMAEHYNQVSESINPLLVLLDK</sequence>
<evidence type="ECO:0000313" key="2">
    <source>
        <dbReference type="EMBL" id="KAI3950060.1"/>
    </source>
</evidence>
<feature type="region of interest" description="Disordered" evidence="1">
    <location>
        <begin position="347"/>
        <end position="392"/>
    </location>
</feature>
<dbReference type="Proteomes" id="UP001202328">
    <property type="component" value="Unassembled WGS sequence"/>
</dbReference>
<gene>
    <name evidence="2" type="ORF">MKW98_008505</name>
</gene>
<feature type="region of interest" description="Disordered" evidence="1">
    <location>
        <begin position="296"/>
        <end position="331"/>
    </location>
</feature>
<organism evidence="2 3">
    <name type="scientific">Papaver atlanticum</name>
    <dbReference type="NCBI Taxonomy" id="357466"/>
    <lineage>
        <taxon>Eukaryota</taxon>
        <taxon>Viridiplantae</taxon>
        <taxon>Streptophyta</taxon>
        <taxon>Embryophyta</taxon>
        <taxon>Tracheophyta</taxon>
        <taxon>Spermatophyta</taxon>
        <taxon>Magnoliopsida</taxon>
        <taxon>Ranunculales</taxon>
        <taxon>Papaveraceae</taxon>
        <taxon>Papaveroideae</taxon>
        <taxon>Papaver</taxon>
    </lineage>
</organism>
<keyword evidence="3" id="KW-1185">Reference proteome</keyword>
<dbReference type="AlphaFoldDB" id="A0AAD4TCS7"/>
<proteinExistence type="predicted"/>
<name>A0AAD4TCS7_9MAGN</name>
<evidence type="ECO:0000313" key="3">
    <source>
        <dbReference type="Proteomes" id="UP001202328"/>
    </source>
</evidence>